<gene>
    <name evidence="1" type="ORF">G9H71_05500</name>
</gene>
<name>A0ABX0GUA7_9ACTN</name>
<accession>A0ABX0GUA7</accession>
<evidence type="ECO:0000313" key="1">
    <source>
        <dbReference type="EMBL" id="NHC13235.1"/>
    </source>
</evidence>
<dbReference type="Proteomes" id="UP000800981">
    <property type="component" value="Unassembled WGS sequence"/>
</dbReference>
<evidence type="ECO:0000313" key="2">
    <source>
        <dbReference type="Proteomes" id="UP000800981"/>
    </source>
</evidence>
<organism evidence="1 2">
    <name type="scientific">Motilibacter deserti</name>
    <dbReference type="NCBI Taxonomy" id="2714956"/>
    <lineage>
        <taxon>Bacteria</taxon>
        <taxon>Bacillati</taxon>
        <taxon>Actinomycetota</taxon>
        <taxon>Actinomycetes</taxon>
        <taxon>Motilibacterales</taxon>
        <taxon>Motilibacteraceae</taxon>
        <taxon>Motilibacter</taxon>
    </lineage>
</organism>
<proteinExistence type="predicted"/>
<comment type="caution">
    <text evidence="1">The sequence shown here is derived from an EMBL/GenBank/DDBJ whole genome shotgun (WGS) entry which is preliminary data.</text>
</comment>
<reference evidence="1 2" key="1">
    <citation type="submission" date="2020-03" db="EMBL/GenBank/DDBJ databases">
        <title>Two novel Motilibacter sp.</title>
        <authorList>
            <person name="Liu S."/>
        </authorList>
    </citation>
    <scope>NUCLEOTIDE SEQUENCE [LARGE SCALE GENOMIC DNA]</scope>
    <source>
        <strain evidence="1 2">E257</strain>
    </source>
</reference>
<keyword evidence="2" id="KW-1185">Reference proteome</keyword>
<sequence>MNHTSIASRPAAEARPPRLGRRLAGAGTALTLVVGAGGVYAYSALAAGGPQPEAVLPAGAIAYAKVDLDPSAAQKIAAVRLARKADVLRSAAPGGLDGVKESTISAVAEESGLGLTVADIKAWAGDRAAYAVYPVPAGVQDEDGVDVVVAIATTDAAATSRTLDTVRAKEGTAYALKGGFALLGEDQASLDRVLARPGALGKERRVSADLDALNSGDRVAQMWVDLDAVMATEGTATAVTSLVARAGIDGRAGEAARAALAPALAGGTPMSGETATGLVRRAAAGGALPARYGRLVGAVHLDASYVEVKTRILGTPVSGVGKAGSDLIRALPSGIYGAFGITGYGAALADAWATLPTAQKRELRTVGIRSAADFRALAGSDLVVAVGPGSRAGDVAGQLRVRSSTPERTRALWQRLVTEADAGGDVEVTRSGGVVTVALGEMRANRSLLAYSPAYQRAVPDASRSGYTLFVDLARAFDAAGADTGMWRGLQATGVTMQDDGTMRARLTVR</sequence>
<evidence type="ECO:0008006" key="3">
    <source>
        <dbReference type="Google" id="ProtNLM"/>
    </source>
</evidence>
<protein>
    <recommendedName>
        <fullName evidence="3">DUF3352 domain-containing protein</fullName>
    </recommendedName>
</protein>
<dbReference type="RefSeq" id="WP_166279343.1">
    <property type="nucleotide sequence ID" value="NZ_JAANNP010000002.1"/>
</dbReference>
<dbReference type="EMBL" id="JAANNP010000002">
    <property type="protein sequence ID" value="NHC13235.1"/>
    <property type="molecule type" value="Genomic_DNA"/>
</dbReference>